<name>B7PBC5_IXOSC</name>
<dbReference type="EnsemblMetazoa" id="ISCW002355-RA">
    <property type="protein sequence ID" value="ISCW002355-PA"/>
    <property type="gene ID" value="ISCW002355"/>
</dbReference>
<protein>
    <submittedName>
        <fullName evidence="1 2">Uncharacterized protein</fullName>
    </submittedName>
</protein>
<accession>B7PBC5</accession>
<dbReference type="HOGENOM" id="CLU_2906568_0_0_1"/>
<evidence type="ECO:0000313" key="2">
    <source>
        <dbReference type="EnsemblMetazoa" id="ISCW002355-PA"/>
    </source>
</evidence>
<dbReference type="VEuPathDB" id="VectorBase:ISCI002355"/>
<gene>
    <name evidence="1" type="ORF">IscW_ISCW002355</name>
</gene>
<organism>
    <name type="scientific">Ixodes scapularis</name>
    <name type="common">Black-legged tick</name>
    <name type="synonym">Deer tick</name>
    <dbReference type="NCBI Taxonomy" id="6945"/>
    <lineage>
        <taxon>Eukaryota</taxon>
        <taxon>Metazoa</taxon>
        <taxon>Ecdysozoa</taxon>
        <taxon>Arthropoda</taxon>
        <taxon>Chelicerata</taxon>
        <taxon>Arachnida</taxon>
        <taxon>Acari</taxon>
        <taxon>Parasitiformes</taxon>
        <taxon>Ixodida</taxon>
        <taxon>Ixodoidea</taxon>
        <taxon>Ixodidae</taxon>
        <taxon>Ixodinae</taxon>
        <taxon>Ixodes</taxon>
    </lineage>
</organism>
<proteinExistence type="predicted"/>
<evidence type="ECO:0000313" key="3">
    <source>
        <dbReference type="Proteomes" id="UP000001555"/>
    </source>
</evidence>
<reference evidence="1 3" key="1">
    <citation type="submission" date="2008-03" db="EMBL/GenBank/DDBJ databases">
        <title>Annotation of Ixodes scapularis.</title>
        <authorList>
            <consortium name="Ixodes scapularis Genome Project Consortium"/>
            <person name="Caler E."/>
            <person name="Hannick L.I."/>
            <person name="Bidwell S."/>
            <person name="Joardar V."/>
            <person name="Thiagarajan M."/>
            <person name="Amedeo P."/>
            <person name="Galinsky K.J."/>
            <person name="Schobel S."/>
            <person name="Inman J."/>
            <person name="Hostetler J."/>
            <person name="Miller J."/>
            <person name="Hammond M."/>
            <person name="Megy K."/>
            <person name="Lawson D."/>
            <person name="Kodira C."/>
            <person name="Sutton G."/>
            <person name="Meyer J."/>
            <person name="Hill C.A."/>
            <person name="Birren B."/>
            <person name="Nene V."/>
            <person name="Collins F."/>
            <person name="Alarcon-Chaidez F."/>
            <person name="Wikel S."/>
            <person name="Strausberg R."/>
        </authorList>
    </citation>
    <scope>NUCLEOTIDE SEQUENCE [LARGE SCALE GENOMIC DNA]</scope>
    <source>
        <strain evidence="3">Wikel</strain>
        <strain evidence="1">Wikel colony</strain>
    </source>
</reference>
<dbReference type="PaxDb" id="6945-B7PBC5"/>
<dbReference type="EMBL" id="ABJB010745946">
    <property type="status" value="NOT_ANNOTATED_CDS"/>
    <property type="molecule type" value="Genomic_DNA"/>
</dbReference>
<dbReference type="EMBL" id="DS675471">
    <property type="protein sequence ID" value="EEC03897.1"/>
    <property type="molecule type" value="Genomic_DNA"/>
</dbReference>
<dbReference type="AlphaFoldDB" id="B7PBC5"/>
<dbReference type="VEuPathDB" id="VectorBase:ISCW002355"/>
<evidence type="ECO:0000313" key="1">
    <source>
        <dbReference type="EMBL" id="EEC03897.1"/>
    </source>
</evidence>
<keyword evidence="3" id="KW-1185">Reference proteome</keyword>
<dbReference type="InParanoid" id="B7PBC5"/>
<reference evidence="2" key="2">
    <citation type="submission" date="2020-05" db="UniProtKB">
        <authorList>
            <consortium name="EnsemblMetazoa"/>
        </authorList>
    </citation>
    <scope>IDENTIFICATION</scope>
    <source>
        <strain evidence="2">wikel</strain>
    </source>
</reference>
<sequence>MCEPHPLPIIYFSRHTKNPFFSFGKKLFYHFCFWSLRSLSFAIEAREIYSSSGGSFFSIIVV</sequence>
<dbReference type="Proteomes" id="UP000001555">
    <property type="component" value="Unassembled WGS sequence"/>
</dbReference>